<protein>
    <submittedName>
        <fullName evidence="1">Uncharacterized protein</fullName>
    </submittedName>
</protein>
<accession>A0AAD3T832</accession>
<keyword evidence="2" id="KW-1185">Reference proteome</keyword>
<name>A0AAD3T832_NEPGR</name>
<evidence type="ECO:0000313" key="1">
    <source>
        <dbReference type="EMBL" id="GMH25083.1"/>
    </source>
</evidence>
<proteinExistence type="predicted"/>
<reference evidence="1" key="1">
    <citation type="submission" date="2023-05" db="EMBL/GenBank/DDBJ databases">
        <title>Nepenthes gracilis genome sequencing.</title>
        <authorList>
            <person name="Fukushima K."/>
        </authorList>
    </citation>
    <scope>NUCLEOTIDE SEQUENCE</scope>
    <source>
        <strain evidence="1">SING2019-196</strain>
    </source>
</reference>
<evidence type="ECO:0000313" key="2">
    <source>
        <dbReference type="Proteomes" id="UP001279734"/>
    </source>
</evidence>
<sequence>MDALSWCPCLLMPMDPKTMVSPEPRILGMNPECLGPTGVLGKCGARPCSYARPNGPQAAGWQDDCVGTKSSSRSLPTSTYLERTKSLWRHGALGASVGTDLSSAAPWNGKDRVGHLVYYNLFGSLRWQSQLMEQGITELEFQPDSNTYSEISQFGPRDPHNFEIPSDLTYDEKDESYYLTPIGALDPLGGGSEEKLVMAVATLKHFHHIEDPGDHDNDGQVKDYCHLDNKTIHSDLVMKCNLDVLTDYCNSDHNGEDSIDLKETFLNECHQDHGRTSR</sequence>
<gene>
    <name evidence="1" type="ORF">Nepgr_026926</name>
</gene>
<dbReference type="EMBL" id="BSYO01000029">
    <property type="protein sequence ID" value="GMH25083.1"/>
    <property type="molecule type" value="Genomic_DNA"/>
</dbReference>
<organism evidence="1 2">
    <name type="scientific">Nepenthes gracilis</name>
    <name type="common">Slender pitcher plant</name>
    <dbReference type="NCBI Taxonomy" id="150966"/>
    <lineage>
        <taxon>Eukaryota</taxon>
        <taxon>Viridiplantae</taxon>
        <taxon>Streptophyta</taxon>
        <taxon>Embryophyta</taxon>
        <taxon>Tracheophyta</taxon>
        <taxon>Spermatophyta</taxon>
        <taxon>Magnoliopsida</taxon>
        <taxon>eudicotyledons</taxon>
        <taxon>Gunneridae</taxon>
        <taxon>Pentapetalae</taxon>
        <taxon>Caryophyllales</taxon>
        <taxon>Nepenthaceae</taxon>
        <taxon>Nepenthes</taxon>
    </lineage>
</organism>
<dbReference type="AlphaFoldDB" id="A0AAD3T832"/>
<comment type="caution">
    <text evidence="1">The sequence shown here is derived from an EMBL/GenBank/DDBJ whole genome shotgun (WGS) entry which is preliminary data.</text>
</comment>
<dbReference type="Proteomes" id="UP001279734">
    <property type="component" value="Unassembled WGS sequence"/>
</dbReference>